<accession>A0A183Q7B7</accession>
<dbReference type="PANTHER" id="PTHR45700:SF2">
    <property type="entry name" value="UBIQUITIN-PROTEIN LIGASE E3C"/>
    <property type="match status" value="1"/>
</dbReference>
<proteinExistence type="predicted"/>
<comment type="catalytic activity">
    <reaction evidence="1">
        <text>S-ubiquitinyl-[E2 ubiquitin-conjugating enzyme]-L-cysteine + [acceptor protein]-L-lysine = [E2 ubiquitin-conjugating enzyme]-L-cysteine + N(6)-ubiquitinyl-[acceptor protein]-L-lysine.</text>
        <dbReference type="EC" id="2.3.2.26"/>
    </reaction>
</comment>
<dbReference type="Proteomes" id="UP000269396">
    <property type="component" value="Unassembled WGS sequence"/>
</dbReference>
<dbReference type="GO" id="GO:0000209">
    <property type="term" value="P:protein polyubiquitination"/>
    <property type="evidence" value="ECO:0007669"/>
    <property type="project" value="InterPro"/>
</dbReference>
<comment type="caution">
    <text evidence="5">Lacks conserved residue(s) required for the propagation of feature annotation.</text>
</comment>
<evidence type="ECO:0000256" key="3">
    <source>
        <dbReference type="ARBA" id="ARBA00022679"/>
    </source>
</evidence>
<keyword evidence="4 5" id="KW-0833">Ubl conjugation pathway</keyword>
<evidence type="ECO:0000256" key="5">
    <source>
        <dbReference type="PROSITE-ProRule" id="PRU00104"/>
    </source>
</evidence>
<keyword evidence="3" id="KW-0808">Transferase</keyword>
<dbReference type="EC" id="2.3.2.26" evidence="2"/>
<dbReference type="AlphaFoldDB" id="A0A183Q7B7"/>
<keyword evidence="7" id="KW-1185">Reference proteome</keyword>
<dbReference type="PANTHER" id="PTHR45700">
    <property type="entry name" value="UBIQUITIN-PROTEIN LIGASE E3C"/>
    <property type="match status" value="1"/>
</dbReference>
<name>A0A183Q7B7_9TREM</name>
<protein>
    <recommendedName>
        <fullName evidence="2">HECT-type E3 ubiquitin transferase</fullName>
        <ecNumber evidence="2">2.3.2.26</ecNumber>
    </recommendedName>
</protein>
<evidence type="ECO:0000256" key="1">
    <source>
        <dbReference type="ARBA" id="ARBA00000885"/>
    </source>
</evidence>
<reference evidence="6 7" key="1">
    <citation type="submission" date="2018-11" db="EMBL/GenBank/DDBJ databases">
        <authorList>
            <consortium name="Pathogen Informatics"/>
        </authorList>
    </citation>
    <scope>NUCLEOTIDE SEQUENCE [LARGE SCALE GENOMIC DNA]</scope>
    <source>
        <strain>Denwood</strain>
        <strain evidence="7">Zambia</strain>
    </source>
</reference>
<dbReference type="Gene3D" id="3.30.2160.10">
    <property type="entry name" value="Hect, E3 ligase catalytic domain"/>
    <property type="match status" value="1"/>
</dbReference>
<dbReference type="Pfam" id="PF00632">
    <property type="entry name" value="HECT"/>
    <property type="match status" value="1"/>
</dbReference>
<dbReference type="InterPro" id="IPR000569">
    <property type="entry name" value="HECT_dom"/>
</dbReference>
<evidence type="ECO:0000313" key="7">
    <source>
        <dbReference type="Proteomes" id="UP000269396"/>
    </source>
</evidence>
<sequence>MVQSIFGQSETIELKPGGKHIPVTEENRVEYVHLIANYKLNKMVSFFVVGCCYFDIKLLRIIYVTS</sequence>
<dbReference type="EMBL" id="UZAL01051885">
    <property type="protein sequence ID" value="VDP87469.1"/>
    <property type="molecule type" value="Genomic_DNA"/>
</dbReference>
<dbReference type="InterPro" id="IPR044611">
    <property type="entry name" value="E3A/B/C-like"/>
</dbReference>
<dbReference type="SUPFAM" id="SSF56204">
    <property type="entry name" value="Hect, E3 ligase catalytic domain"/>
    <property type="match status" value="1"/>
</dbReference>
<dbReference type="STRING" id="31246.A0A183Q7B7"/>
<organism evidence="6 7">
    <name type="scientific">Schistosoma mattheei</name>
    <dbReference type="NCBI Taxonomy" id="31246"/>
    <lineage>
        <taxon>Eukaryota</taxon>
        <taxon>Metazoa</taxon>
        <taxon>Spiralia</taxon>
        <taxon>Lophotrochozoa</taxon>
        <taxon>Platyhelminthes</taxon>
        <taxon>Trematoda</taxon>
        <taxon>Digenea</taxon>
        <taxon>Strigeidida</taxon>
        <taxon>Schistosomatoidea</taxon>
        <taxon>Schistosomatidae</taxon>
        <taxon>Schistosoma</taxon>
    </lineage>
</organism>
<evidence type="ECO:0000256" key="2">
    <source>
        <dbReference type="ARBA" id="ARBA00012485"/>
    </source>
</evidence>
<dbReference type="GO" id="GO:0006511">
    <property type="term" value="P:ubiquitin-dependent protein catabolic process"/>
    <property type="evidence" value="ECO:0007669"/>
    <property type="project" value="TreeGrafter"/>
</dbReference>
<evidence type="ECO:0000256" key="4">
    <source>
        <dbReference type="ARBA" id="ARBA00022786"/>
    </source>
</evidence>
<dbReference type="PROSITE" id="PS50237">
    <property type="entry name" value="HECT"/>
    <property type="match status" value="1"/>
</dbReference>
<dbReference type="InterPro" id="IPR035983">
    <property type="entry name" value="Hect_E3_ubiquitin_ligase"/>
</dbReference>
<evidence type="ECO:0000313" key="6">
    <source>
        <dbReference type="EMBL" id="VDP87469.1"/>
    </source>
</evidence>
<dbReference type="GO" id="GO:0061630">
    <property type="term" value="F:ubiquitin protein ligase activity"/>
    <property type="evidence" value="ECO:0007669"/>
    <property type="project" value="UniProtKB-EC"/>
</dbReference>
<gene>
    <name evidence="6" type="ORF">SMTD_LOCUS22503</name>
</gene>